<organism evidence="1 2">
    <name type="scientific">Prorocentrum cordatum</name>
    <dbReference type="NCBI Taxonomy" id="2364126"/>
    <lineage>
        <taxon>Eukaryota</taxon>
        <taxon>Sar</taxon>
        <taxon>Alveolata</taxon>
        <taxon>Dinophyceae</taxon>
        <taxon>Prorocentrales</taxon>
        <taxon>Prorocentraceae</taxon>
        <taxon>Prorocentrum</taxon>
    </lineage>
</organism>
<comment type="caution">
    <text evidence="1">The sequence shown here is derived from an EMBL/GenBank/DDBJ whole genome shotgun (WGS) entry which is preliminary data.</text>
</comment>
<protein>
    <submittedName>
        <fullName evidence="1">Uncharacterized protein</fullName>
    </submittedName>
</protein>
<accession>A0ABN9R4Z1</accession>
<keyword evidence="2" id="KW-1185">Reference proteome</keyword>
<proteinExistence type="predicted"/>
<sequence length="176" mass="20099">MPFIGELARKLRNIDLAYKVSRHFNAQYLDDTMRLLRQELQAFGTKEQLKQQVFFDKDALFSPMQPFRDQLQSLASRVDDWEARLPLPNSSDSYDPGLSHAFPENGDPVPKKQITVEVSFARAAHRQENIDLQLEVSMEEIAEKTNTINQGYEHCIGEVQSDAGWLCLGTVALSWV</sequence>
<evidence type="ECO:0000313" key="1">
    <source>
        <dbReference type="EMBL" id="CAK0813868.1"/>
    </source>
</evidence>
<gene>
    <name evidence="1" type="ORF">PCOR1329_LOCUS17652</name>
</gene>
<dbReference type="Proteomes" id="UP001189429">
    <property type="component" value="Unassembled WGS sequence"/>
</dbReference>
<dbReference type="EMBL" id="CAUYUJ010005502">
    <property type="protein sequence ID" value="CAK0813868.1"/>
    <property type="molecule type" value="Genomic_DNA"/>
</dbReference>
<evidence type="ECO:0000313" key="2">
    <source>
        <dbReference type="Proteomes" id="UP001189429"/>
    </source>
</evidence>
<reference evidence="1" key="1">
    <citation type="submission" date="2023-10" db="EMBL/GenBank/DDBJ databases">
        <authorList>
            <person name="Chen Y."/>
            <person name="Shah S."/>
            <person name="Dougan E. K."/>
            <person name="Thang M."/>
            <person name="Chan C."/>
        </authorList>
    </citation>
    <scope>NUCLEOTIDE SEQUENCE [LARGE SCALE GENOMIC DNA]</scope>
</reference>
<name>A0ABN9R4Z1_9DINO</name>